<evidence type="ECO:0000313" key="2">
    <source>
        <dbReference type="Proteomes" id="UP000198280"/>
    </source>
</evidence>
<sequence>MLGNAALYRMVRVQDHGIRKMSLLKAEVKQEARVANEGV</sequence>
<dbReference type="Proteomes" id="UP000198280">
    <property type="component" value="Unassembled WGS sequence"/>
</dbReference>
<name>A0A239LSX5_9ACTN</name>
<accession>A0A239LSX5</accession>
<keyword evidence="2" id="KW-1185">Reference proteome</keyword>
<protein>
    <submittedName>
        <fullName evidence="1">Uncharacterized protein</fullName>
    </submittedName>
</protein>
<gene>
    <name evidence="1" type="ORF">SAMN05216252_12113</name>
</gene>
<dbReference type="AlphaFoldDB" id="A0A239LSX5"/>
<organism evidence="1 2">
    <name type="scientific">Actinacidiphila glaucinigra</name>
    <dbReference type="NCBI Taxonomy" id="235986"/>
    <lineage>
        <taxon>Bacteria</taxon>
        <taxon>Bacillati</taxon>
        <taxon>Actinomycetota</taxon>
        <taxon>Actinomycetes</taxon>
        <taxon>Kitasatosporales</taxon>
        <taxon>Streptomycetaceae</taxon>
        <taxon>Actinacidiphila</taxon>
    </lineage>
</organism>
<evidence type="ECO:0000313" key="1">
    <source>
        <dbReference type="EMBL" id="SNT32978.1"/>
    </source>
</evidence>
<reference evidence="1 2" key="1">
    <citation type="submission" date="2017-06" db="EMBL/GenBank/DDBJ databases">
        <authorList>
            <person name="Kim H.J."/>
            <person name="Triplett B.A."/>
        </authorList>
    </citation>
    <scope>NUCLEOTIDE SEQUENCE [LARGE SCALE GENOMIC DNA]</scope>
    <source>
        <strain evidence="1 2">CGMCC 4.1858</strain>
    </source>
</reference>
<proteinExistence type="predicted"/>
<dbReference type="EMBL" id="FZOF01000021">
    <property type="protein sequence ID" value="SNT32978.1"/>
    <property type="molecule type" value="Genomic_DNA"/>
</dbReference>